<dbReference type="Proteomes" id="UP000054485">
    <property type="component" value="Unassembled WGS sequence"/>
</dbReference>
<dbReference type="STRING" id="930992.A0A0D0AE86"/>
<feature type="compositionally biased region" description="Low complexity" evidence="1">
    <location>
        <begin position="70"/>
        <end position="104"/>
    </location>
</feature>
<feature type="compositionally biased region" description="Low complexity" evidence="1">
    <location>
        <begin position="1044"/>
        <end position="1060"/>
    </location>
</feature>
<feature type="compositionally biased region" description="Basic and acidic residues" evidence="1">
    <location>
        <begin position="1071"/>
        <end position="1089"/>
    </location>
</feature>
<keyword evidence="3" id="KW-1185">Reference proteome</keyword>
<feature type="region of interest" description="Disordered" evidence="1">
    <location>
        <begin position="589"/>
        <end position="633"/>
    </location>
</feature>
<feature type="compositionally biased region" description="Basic and acidic residues" evidence="1">
    <location>
        <begin position="693"/>
        <end position="706"/>
    </location>
</feature>
<feature type="compositionally biased region" description="Polar residues" evidence="1">
    <location>
        <begin position="970"/>
        <end position="981"/>
    </location>
</feature>
<accession>A0A0D0AE86</accession>
<evidence type="ECO:0000313" key="3">
    <source>
        <dbReference type="Proteomes" id="UP000054485"/>
    </source>
</evidence>
<feature type="region of interest" description="Disordered" evidence="1">
    <location>
        <begin position="953"/>
        <end position="984"/>
    </location>
</feature>
<feature type="compositionally biased region" description="Low complexity" evidence="1">
    <location>
        <begin position="392"/>
        <end position="405"/>
    </location>
</feature>
<gene>
    <name evidence="2" type="ORF">CY34DRAFT_511711</name>
</gene>
<dbReference type="OrthoDB" id="3070376at2759"/>
<feature type="region of interest" description="Disordered" evidence="1">
    <location>
        <begin position="647"/>
        <end position="804"/>
    </location>
</feature>
<reference evidence="2 3" key="1">
    <citation type="submission" date="2014-04" db="EMBL/GenBank/DDBJ databases">
        <authorList>
            <consortium name="DOE Joint Genome Institute"/>
            <person name="Kuo A."/>
            <person name="Ruytinx J."/>
            <person name="Rineau F."/>
            <person name="Colpaert J."/>
            <person name="Kohler A."/>
            <person name="Nagy L.G."/>
            <person name="Floudas D."/>
            <person name="Copeland A."/>
            <person name="Barry K.W."/>
            <person name="Cichocki N."/>
            <person name="Veneault-Fourrey C."/>
            <person name="LaButti K."/>
            <person name="Lindquist E.A."/>
            <person name="Lipzen A."/>
            <person name="Lundell T."/>
            <person name="Morin E."/>
            <person name="Murat C."/>
            <person name="Sun H."/>
            <person name="Tunlid A."/>
            <person name="Henrissat B."/>
            <person name="Grigoriev I.V."/>
            <person name="Hibbett D.S."/>
            <person name="Martin F."/>
            <person name="Nordberg H.P."/>
            <person name="Cantor M.N."/>
            <person name="Hua S.X."/>
        </authorList>
    </citation>
    <scope>NUCLEOTIDE SEQUENCE [LARGE SCALE GENOMIC DNA]</scope>
    <source>
        <strain evidence="2 3">UH-Slu-Lm8-n1</strain>
    </source>
</reference>
<feature type="region of interest" description="Disordered" evidence="1">
    <location>
        <begin position="200"/>
        <end position="223"/>
    </location>
</feature>
<feature type="compositionally biased region" description="Polar residues" evidence="1">
    <location>
        <begin position="648"/>
        <end position="668"/>
    </location>
</feature>
<sequence length="1148" mass="124978">MSSEYPSHLHVSFAPNATSFKRTFEQFGYDSGSSMTSALQASGSGTATHNVPTGSSSSSSGNERNKRARSTSSSSISNRSADSSRSSEYTSARSSASLSEGSTTNDHNFSLDQLRRSPAYPSPASVSTSSTLVSPPPVLPSTVTEPQDEDMSDSSGFSLDIPRPAPLPEVVSSTAHDALRSSIERFNEFDSHIAALRRSHSRTPSWHPTASPVLSPRESSNEHTTAAFDNWDWTHFGASSGSSHTSGEDRRSQYFTDAIVSTGSVGAHTAVPRQVDSLSFQASDDLLRPGYTTSNASSSTPRTNAFTRESDEFSSGSLASVPQGVHRGSSSGSSNLLWGALTSSRPSPPVAPSPDVVTRPGLLDSVFEQPTSDLAARPQAARRTTHSDAGWRSSTARTSASASASSSVLGDSISQFYAAAEERPRVTLNTIQDNDPSPSRSADRYQEVAARARTVIERSRNSVRPLSEAFSSFSREQGIEDSDEAELSFDRYVEGFGEDDSIDNERRRRVTAHTRYDFAGENDEDDDDPSHSDSVHEIIQGLHNARGLLERGVETARSLSGSPSRHEPPNHPPARYRLHSRLYASATTVSSNSLVSESAAEHRRTNARAHLRSQLFASRTNSDEPPRDSSGISSLTAAARLRRLIASQTDSSLNTSSHPLPSGRTSDLPSRPFASNGPGSPSQFPRGGLNEWESVRFSEMLSEHRHPQTRSGNNRSLSRDGNHLSSEDSPDSIFDPVFAPINPIPGSTNSAEGDAQPPYVYRPPTPPLHTLRAARSRSPPRMSLERPQVSNSDTSGRSNPFSSVNLDMFPPGIYRDSLRRSIQANQGLGDSRVPEPEPMPPVHEPSTMFSFGNSDEDNDSDDMDSYFGISPRRGRERTAATSARFTSRHMMPEPAAPATSLAFGVDSHNISTQGNSAFTGVRGRVPPLRGQSSDEHLARHRLNEAERGVQSVPLDPFWSSSRRDAPAHDSTPQSSWESLMQAQDRHYERTRTMRDMMERYGPNNERSDLASRRNVPQSHQGPSGRPGNANRLTLLPWRSPLLQGSSTPTSSGSSFTSGSSATITHNPYRNTADRPRERQEAAPPEERTPNRTLRQRAGLTRGTSRAEGTRIRSMFRTMTRRNMGDYMVRAVLCLLGYSSCLPFWITAG</sequence>
<evidence type="ECO:0000256" key="1">
    <source>
        <dbReference type="SAM" id="MobiDB-lite"/>
    </source>
</evidence>
<feature type="compositionally biased region" description="Polar residues" evidence="1">
    <location>
        <begin position="788"/>
        <end position="804"/>
    </location>
</feature>
<evidence type="ECO:0000313" key="2">
    <source>
        <dbReference type="EMBL" id="KIK36459.1"/>
    </source>
</evidence>
<reference evidence="3" key="2">
    <citation type="submission" date="2015-01" db="EMBL/GenBank/DDBJ databases">
        <title>Evolutionary Origins and Diversification of the Mycorrhizal Mutualists.</title>
        <authorList>
            <consortium name="DOE Joint Genome Institute"/>
            <consortium name="Mycorrhizal Genomics Consortium"/>
            <person name="Kohler A."/>
            <person name="Kuo A."/>
            <person name="Nagy L.G."/>
            <person name="Floudas D."/>
            <person name="Copeland A."/>
            <person name="Barry K.W."/>
            <person name="Cichocki N."/>
            <person name="Veneault-Fourrey C."/>
            <person name="LaButti K."/>
            <person name="Lindquist E.A."/>
            <person name="Lipzen A."/>
            <person name="Lundell T."/>
            <person name="Morin E."/>
            <person name="Murat C."/>
            <person name="Riley R."/>
            <person name="Ohm R."/>
            <person name="Sun H."/>
            <person name="Tunlid A."/>
            <person name="Henrissat B."/>
            <person name="Grigoriev I.V."/>
            <person name="Hibbett D.S."/>
            <person name="Martin F."/>
        </authorList>
    </citation>
    <scope>NUCLEOTIDE SEQUENCE [LARGE SCALE GENOMIC DNA]</scope>
    <source>
        <strain evidence="3">UH-Slu-Lm8-n1</strain>
    </source>
</reference>
<feature type="compositionally biased region" description="Polar residues" evidence="1">
    <location>
        <begin position="31"/>
        <end position="54"/>
    </location>
</feature>
<dbReference type="HOGENOM" id="CLU_276834_0_0_1"/>
<name>A0A0D0AE86_9AGAM</name>
<organism evidence="2 3">
    <name type="scientific">Suillus luteus UH-Slu-Lm8-n1</name>
    <dbReference type="NCBI Taxonomy" id="930992"/>
    <lineage>
        <taxon>Eukaryota</taxon>
        <taxon>Fungi</taxon>
        <taxon>Dikarya</taxon>
        <taxon>Basidiomycota</taxon>
        <taxon>Agaricomycotina</taxon>
        <taxon>Agaricomycetes</taxon>
        <taxon>Agaricomycetidae</taxon>
        <taxon>Boletales</taxon>
        <taxon>Suillineae</taxon>
        <taxon>Suillaceae</taxon>
        <taxon>Suillus</taxon>
    </lineage>
</organism>
<feature type="compositionally biased region" description="Low complexity" evidence="1">
    <location>
        <begin position="117"/>
        <end position="133"/>
    </location>
</feature>
<feature type="compositionally biased region" description="Polar residues" evidence="1">
    <location>
        <begin position="291"/>
        <end position="320"/>
    </location>
</feature>
<protein>
    <submittedName>
        <fullName evidence="2">Uncharacterized protein</fullName>
    </submittedName>
</protein>
<feature type="region of interest" description="Disordered" evidence="1">
    <location>
        <begin position="554"/>
        <end position="575"/>
    </location>
</feature>
<feature type="region of interest" description="Disordered" evidence="1">
    <location>
        <begin position="913"/>
        <end position="935"/>
    </location>
</feature>
<feature type="region of interest" description="Disordered" evidence="1">
    <location>
        <begin position="999"/>
        <end position="1107"/>
    </location>
</feature>
<feature type="region of interest" description="Disordered" evidence="1">
    <location>
        <begin position="370"/>
        <end position="405"/>
    </location>
</feature>
<feature type="region of interest" description="Disordered" evidence="1">
    <location>
        <begin position="286"/>
        <end position="358"/>
    </location>
</feature>
<dbReference type="EMBL" id="KN835527">
    <property type="protein sequence ID" value="KIK36459.1"/>
    <property type="molecule type" value="Genomic_DNA"/>
</dbReference>
<feature type="compositionally biased region" description="Basic and acidic residues" evidence="1">
    <location>
        <begin position="717"/>
        <end position="726"/>
    </location>
</feature>
<dbReference type="AlphaFoldDB" id="A0A0D0AE86"/>
<feature type="compositionally biased region" description="Polar residues" evidence="1">
    <location>
        <begin position="427"/>
        <end position="440"/>
    </location>
</feature>
<feature type="region of interest" description="Disordered" evidence="1">
    <location>
        <begin position="427"/>
        <end position="446"/>
    </location>
</feature>
<proteinExistence type="predicted"/>
<feature type="region of interest" description="Disordered" evidence="1">
    <location>
        <begin position="31"/>
        <end position="166"/>
    </location>
</feature>
<dbReference type="InParanoid" id="A0A0D0AE86"/>